<evidence type="ECO:0008006" key="7">
    <source>
        <dbReference type="Google" id="ProtNLM"/>
    </source>
</evidence>
<organism evidence="5 6">
    <name type="scientific">Cervus hanglu yarkandensis</name>
    <name type="common">Yarkand deer</name>
    <dbReference type="NCBI Taxonomy" id="84702"/>
    <lineage>
        <taxon>Eukaryota</taxon>
        <taxon>Metazoa</taxon>
        <taxon>Chordata</taxon>
        <taxon>Craniata</taxon>
        <taxon>Vertebrata</taxon>
        <taxon>Euteleostomi</taxon>
        <taxon>Mammalia</taxon>
        <taxon>Eutheria</taxon>
        <taxon>Laurasiatheria</taxon>
        <taxon>Artiodactyla</taxon>
        <taxon>Ruminantia</taxon>
        <taxon>Pecora</taxon>
        <taxon>Cervidae</taxon>
        <taxon>Cervinae</taxon>
        <taxon>Cervus</taxon>
    </lineage>
</organism>
<dbReference type="AlphaFoldDB" id="A0A833SEQ8"/>
<dbReference type="Proteomes" id="UP000631465">
    <property type="component" value="Unassembled WGS sequence"/>
</dbReference>
<gene>
    <name evidence="5" type="ORF">G4228_020343</name>
</gene>
<keyword evidence="2" id="KW-1015">Disulfide bond</keyword>
<evidence type="ECO:0000313" key="5">
    <source>
        <dbReference type="EMBL" id="KAF4008579.1"/>
    </source>
</evidence>
<feature type="chain" id="PRO_5032681518" description="Immunoglobulin domain-containing protein" evidence="4">
    <location>
        <begin position="24"/>
        <end position="199"/>
    </location>
</feature>
<evidence type="ECO:0000256" key="1">
    <source>
        <dbReference type="ARBA" id="ARBA00022729"/>
    </source>
</evidence>
<accession>A0A833SEQ8</accession>
<dbReference type="SUPFAM" id="SSF48726">
    <property type="entry name" value="Immunoglobulin"/>
    <property type="match status" value="1"/>
</dbReference>
<dbReference type="InterPro" id="IPR013783">
    <property type="entry name" value="Ig-like_fold"/>
</dbReference>
<comment type="caution">
    <text evidence="5">The sequence shown here is derived from an EMBL/GenBank/DDBJ whole genome shotgun (WGS) entry which is preliminary data.</text>
</comment>
<dbReference type="Gene3D" id="2.60.40.10">
    <property type="entry name" value="Immunoglobulins"/>
    <property type="match status" value="1"/>
</dbReference>
<protein>
    <recommendedName>
        <fullName evidence="7">Immunoglobulin domain-containing protein</fullName>
    </recommendedName>
</protein>
<sequence>WGDSLKLTTSLLLGLFTKPAISAHPGPIVQAGGNVTLRCHPPLLLDKFMLHKKVNNGHFQRCGEVLPGGHAAADFSIGPMTSGSEGTYRCYGSLSRSPFVWSAPSDPVDIVITGSTARTCTSPMDPRSTEDLAIMDGEPQEDQAVSNEDSPAEDVIYAHLDLGTLSERLNTPTPLSPMHLFPEPSIYEEFNVMKDRDEP</sequence>
<evidence type="ECO:0000313" key="6">
    <source>
        <dbReference type="Proteomes" id="UP000631465"/>
    </source>
</evidence>
<dbReference type="EMBL" id="WMHW01002714">
    <property type="protein sequence ID" value="KAF4008579.1"/>
    <property type="molecule type" value="Genomic_DNA"/>
</dbReference>
<dbReference type="PANTHER" id="PTHR11738:SF192">
    <property type="entry name" value="KILLER CELL IMMUNOGLOBULIN-LIKE RECEPTOR-LIKE PROTEIN KIR3DX1-RELATED"/>
    <property type="match status" value="1"/>
</dbReference>
<name>A0A833SEQ8_9CERV</name>
<feature type="signal peptide" evidence="4">
    <location>
        <begin position="1"/>
        <end position="23"/>
    </location>
</feature>
<dbReference type="FunFam" id="2.60.40.10:FF:000049">
    <property type="entry name" value="Leukocyte immunoglobulin-like receptor subfamily B member 1"/>
    <property type="match status" value="1"/>
</dbReference>
<dbReference type="PANTHER" id="PTHR11738">
    <property type="entry name" value="MHC CLASS I NK CELL RECEPTOR"/>
    <property type="match status" value="1"/>
</dbReference>
<dbReference type="GO" id="GO:0005886">
    <property type="term" value="C:plasma membrane"/>
    <property type="evidence" value="ECO:0007669"/>
    <property type="project" value="TreeGrafter"/>
</dbReference>
<feature type="non-terminal residue" evidence="5">
    <location>
        <position position="1"/>
    </location>
</feature>
<evidence type="ECO:0000256" key="2">
    <source>
        <dbReference type="ARBA" id="ARBA00023157"/>
    </source>
</evidence>
<dbReference type="GO" id="GO:0002764">
    <property type="term" value="P:immune response-regulating signaling pathway"/>
    <property type="evidence" value="ECO:0007669"/>
    <property type="project" value="TreeGrafter"/>
</dbReference>
<dbReference type="InterPro" id="IPR050412">
    <property type="entry name" value="Ig-like_Receptors_ImmuneReg"/>
</dbReference>
<keyword evidence="1 4" id="KW-0732">Signal</keyword>
<evidence type="ECO:0000256" key="3">
    <source>
        <dbReference type="ARBA" id="ARBA00023319"/>
    </source>
</evidence>
<keyword evidence="6" id="KW-1185">Reference proteome</keyword>
<reference evidence="5 6" key="1">
    <citation type="submission" date="2019-10" db="EMBL/GenBank/DDBJ databases">
        <title>Chromosome-level genome assembly of Tarim red deer.</title>
        <authorList>
            <person name="Ba H."/>
        </authorList>
    </citation>
    <scope>NUCLEOTIDE SEQUENCE [LARGE SCALE GENOMIC DNA]</scope>
    <source>
        <strain evidence="5">CEY-2017</strain>
        <tissue evidence="5">Blood</tissue>
    </source>
</reference>
<proteinExistence type="predicted"/>
<dbReference type="InterPro" id="IPR036179">
    <property type="entry name" value="Ig-like_dom_sf"/>
</dbReference>
<keyword evidence="3" id="KW-0393">Immunoglobulin domain</keyword>
<evidence type="ECO:0000256" key="4">
    <source>
        <dbReference type="SAM" id="SignalP"/>
    </source>
</evidence>